<dbReference type="AlphaFoldDB" id="A0A4Z1NZQ0"/>
<evidence type="ECO:0000256" key="1">
    <source>
        <dbReference type="SAM" id="MobiDB-lite"/>
    </source>
</evidence>
<proteinExistence type="predicted"/>
<accession>A0A4Z1NZQ0</accession>
<evidence type="ECO:0000313" key="3">
    <source>
        <dbReference type="Proteomes" id="UP000298493"/>
    </source>
</evidence>
<name>A0A4Z1NZQ0_9PEZI</name>
<keyword evidence="3" id="KW-1185">Reference proteome</keyword>
<dbReference type="OrthoDB" id="10619643at2759"/>
<gene>
    <name evidence="2" type="ORF">E6O75_ATG07782</name>
</gene>
<feature type="compositionally biased region" description="Basic and acidic residues" evidence="1">
    <location>
        <begin position="48"/>
        <end position="62"/>
    </location>
</feature>
<feature type="region of interest" description="Disordered" evidence="1">
    <location>
        <begin position="48"/>
        <end position="72"/>
    </location>
</feature>
<evidence type="ECO:0000313" key="2">
    <source>
        <dbReference type="EMBL" id="TID20322.1"/>
    </source>
</evidence>
<dbReference type="EMBL" id="SNSC02000011">
    <property type="protein sequence ID" value="TID20322.1"/>
    <property type="molecule type" value="Genomic_DNA"/>
</dbReference>
<feature type="region of interest" description="Disordered" evidence="1">
    <location>
        <begin position="1"/>
        <end position="36"/>
    </location>
</feature>
<protein>
    <submittedName>
        <fullName evidence="2">Uncharacterized protein</fullName>
    </submittedName>
</protein>
<comment type="caution">
    <text evidence="2">The sequence shown here is derived from an EMBL/GenBank/DDBJ whole genome shotgun (WGS) entry which is preliminary data.</text>
</comment>
<sequence length="136" mass="15420">MGKSAQEPENMKHRGGTVQRKEDLVPKGPQGEEDEAKIAATTLVNLSRGEKAAAHSNPDDATHLVASPRKMDPTLARQTRNTPKERDYAAFMKFMKVDNPEEDELRAKKQREKNAAMRERHHACVKFKEEIKARTE</sequence>
<reference evidence="2 3" key="1">
    <citation type="submission" date="2019-04" db="EMBL/GenBank/DDBJ databases">
        <title>High contiguity whole genome sequence and gene annotation resource for two Venturia nashicola isolates.</title>
        <authorList>
            <person name="Prokchorchik M."/>
            <person name="Won K."/>
            <person name="Lee Y."/>
            <person name="Choi E.D."/>
            <person name="Segonzac C."/>
            <person name="Sohn K.H."/>
        </authorList>
    </citation>
    <scope>NUCLEOTIDE SEQUENCE [LARGE SCALE GENOMIC DNA]</scope>
    <source>
        <strain evidence="2 3">PRI2</strain>
    </source>
</reference>
<dbReference type="Proteomes" id="UP000298493">
    <property type="component" value="Unassembled WGS sequence"/>
</dbReference>
<organism evidence="2 3">
    <name type="scientific">Venturia nashicola</name>
    <dbReference type="NCBI Taxonomy" id="86259"/>
    <lineage>
        <taxon>Eukaryota</taxon>
        <taxon>Fungi</taxon>
        <taxon>Dikarya</taxon>
        <taxon>Ascomycota</taxon>
        <taxon>Pezizomycotina</taxon>
        <taxon>Dothideomycetes</taxon>
        <taxon>Pleosporomycetidae</taxon>
        <taxon>Venturiales</taxon>
        <taxon>Venturiaceae</taxon>
        <taxon>Venturia</taxon>
    </lineage>
</organism>